<dbReference type="GeneTree" id="ENSGT00940000179121"/>
<feature type="compositionally biased region" description="Polar residues" evidence="1">
    <location>
        <begin position="256"/>
        <end position="265"/>
    </location>
</feature>
<dbReference type="Proteomes" id="UP000264820">
    <property type="component" value="Unplaced"/>
</dbReference>
<proteinExistence type="predicted"/>
<evidence type="ECO:0000313" key="3">
    <source>
        <dbReference type="Ensembl" id="ENSHCOP00000024657.1"/>
    </source>
</evidence>
<dbReference type="Pfam" id="PF13873">
    <property type="entry name" value="Myb_DNA-bind_5"/>
    <property type="match status" value="1"/>
</dbReference>
<dbReference type="PANTHER" id="PTHR23098">
    <property type="entry name" value="AGAP001331-PA-RELATED"/>
    <property type="match status" value="1"/>
</dbReference>
<name>A0A3Q2YZZ1_HIPCM</name>
<evidence type="ECO:0000313" key="4">
    <source>
        <dbReference type="Proteomes" id="UP000264820"/>
    </source>
</evidence>
<organism evidence="3 4">
    <name type="scientific">Hippocampus comes</name>
    <name type="common">Tiger tail seahorse</name>
    <dbReference type="NCBI Taxonomy" id="109280"/>
    <lineage>
        <taxon>Eukaryota</taxon>
        <taxon>Metazoa</taxon>
        <taxon>Chordata</taxon>
        <taxon>Craniata</taxon>
        <taxon>Vertebrata</taxon>
        <taxon>Euteleostomi</taxon>
        <taxon>Actinopterygii</taxon>
        <taxon>Neopterygii</taxon>
        <taxon>Teleostei</taxon>
        <taxon>Neoteleostei</taxon>
        <taxon>Acanthomorphata</taxon>
        <taxon>Syngnathiaria</taxon>
        <taxon>Syngnathiformes</taxon>
        <taxon>Syngnathoidei</taxon>
        <taxon>Syngnathidae</taxon>
        <taxon>Hippocampus</taxon>
    </lineage>
</organism>
<feature type="region of interest" description="Disordered" evidence="1">
    <location>
        <begin position="256"/>
        <end position="306"/>
    </location>
</feature>
<dbReference type="Ensembl" id="ENSHCOT00000018070.1">
    <property type="protein sequence ID" value="ENSHCOP00000024657.1"/>
    <property type="gene ID" value="ENSHCOG00000014171.1"/>
</dbReference>
<feature type="compositionally biased region" description="Polar residues" evidence="1">
    <location>
        <begin position="150"/>
        <end position="160"/>
    </location>
</feature>
<reference evidence="3" key="1">
    <citation type="submission" date="2025-08" db="UniProtKB">
        <authorList>
            <consortium name="Ensembl"/>
        </authorList>
    </citation>
    <scope>IDENTIFICATION</scope>
</reference>
<sequence length="306" mass="34278">LSRQQQIMETLEENRKRKMKFGVMELAVLVEEANKHIGELQQRNLNISRRNAIWETICKKVNAVSKTRRTLDEVKKRWQDIRRRTKEKMAQNKSAANKTVGGPVQDIPLSAILEQLQLTFCDENIIGIEEFDILEPKTEQTTLEVPESAPHSSQPKSPTGISAEPQKDPPYEDIDKELLQQQKNQSAALHNGLQSIVQEVRAVSSVMRASRRDTQAVVAQTRQLANAVSDLTAAINVLTRVIENGVRAVGTQRAFCSSSLSTESPANEEGRDGEGTGESTLRSGEPQRNLRKRKASMDEPISTKRM</sequence>
<evidence type="ECO:0000256" key="1">
    <source>
        <dbReference type="SAM" id="MobiDB-lite"/>
    </source>
</evidence>
<feature type="domain" description="Myb/SANT-like DNA-binding" evidence="2">
    <location>
        <begin position="17"/>
        <end position="91"/>
    </location>
</feature>
<dbReference type="GO" id="GO:0005634">
    <property type="term" value="C:nucleus"/>
    <property type="evidence" value="ECO:0007669"/>
    <property type="project" value="TreeGrafter"/>
</dbReference>
<dbReference type="AlphaFoldDB" id="A0A3Q2YZZ1"/>
<reference evidence="3" key="2">
    <citation type="submission" date="2025-09" db="UniProtKB">
        <authorList>
            <consortium name="Ensembl"/>
        </authorList>
    </citation>
    <scope>IDENTIFICATION</scope>
</reference>
<evidence type="ECO:0000259" key="2">
    <source>
        <dbReference type="Pfam" id="PF13873"/>
    </source>
</evidence>
<accession>A0A3Q2YZZ1</accession>
<dbReference type="InterPro" id="IPR028002">
    <property type="entry name" value="Myb_DNA-bind_5"/>
</dbReference>
<feature type="region of interest" description="Disordered" evidence="1">
    <location>
        <begin position="140"/>
        <end position="171"/>
    </location>
</feature>
<dbReference type="OMA" id="RRNAIWE"/>
<keyword evidence="4" id="KW-1185">Reference proteome</keyword>
<dbReference type="PANTHER" id="PTHR23098:SF16">
    <property type="entry name" value="REGULATORY PROTEIN ZESTE"/>
    <property type="match status" value="1"/>
</dbReference>
<protein>
    <submittedName>
        <fullName evidence="3">Myb-related transcription factor, partner of profilin-like</fullName>
    </submittedName>
</protein>